<evidence type="ECO:0000259" key="2">
    <source>
        <dbReference type="SMART" id="SM01008"/>
    </source>
</evidence>
<dbReference type="Pfam" id="PF02738">
    <property type="entry name" value="MoCoBD_1"/>
    <property type="match status" value="1"/>
</dbReference>
<dbReference type="InterPro" id="IPR008274">
    <property type="entry name" value="AldOxase/xan_DH_MoCoBD1"/>
</dbReference>
<keyword evidence="4" id="KW-1185">Reference proteome</keyword>
<dbReference type="InterPro" id="IPR036856">
    <property type="entry name" value="Ald_Oxase/Xan_DH_a/b_sf"/>
</dbReference>
<evidence type="ECO:0000313" key="3">
    <source>
        <dbReference type="EMBL" id="MDC3421176.1"/>
    </source>
</evidence>
<feature type="region of interest" description="Disordered" evidence="1">
    <location>
        <begin position="1"/>
        <end position="22"/>
    </location>
</feature>
<dbReference type="PANTHER" id="PTHR11908">
    <property type="entry name" value="XANTHINE DEHYDROGENASE"/>
    <property type="match status" value="1"/>
</dbReference>
<dbReference type="InterPro" id="IPR016208">
    <property type="entry name" value="Ald_Oxase/xanthine_DH-like"/>
</dbReference>
<dbReference type="NCBIfam" id="TIGR03196">
    <property type="entry name" value="pucD"/>
    <property type="match status" value="1"/>
</dbReference>
<dbReference type="InterPro" id="IPR017609">
    <property type="entry name" value="Xanthine_dehydrogenase_dsu"/>
</dbReference>
<comment type="caution">
    <text evidence="3">The sequence shown here is derived from an EMBL/GenBank/DDBJ whole genome shotgun (WGS) entry which is preliminary data.</text>
</comment>
<sequence length="762" mass="82370">MHHPQQSNAKQKKIRPDGRSKVTGSLKYLSDLSFPDMLYGKIVRSSYPHARILSINTEKAEALAGVYGVITHEDVPGLNGFGIITPDQPVLCKDKVLYVGDAIAAVAATSIEIAEQAIQLIEVDYETLPVIDDPEKALKEDAPLLGKDGNVLHRAGHKKGDVNKALDESYVILEETYQVPRQMHAYMETEGGVVVPEEDGGISVYIGTQHGFKDRFQLSRILGIEEEKIRIISSPMGGSFGGKDELNIQPYGALLALKTGRPVKIHQTRKESMISGLKRHPMKISVKTGVDQKGNILAYQAKIVADTGAYATLGPAILDFAVEHATGPYIIPNVEVEGVSVYTNNGVSGEFRGFGGNQVTFALEGQMDRIAEKLNLDPVELRRRNIRKATDLGPLGQRIAETDGASNVLESISKSLQIKQQKSKRSETRYTVRGTGIALTMHGGGLGYGRLDPAGGRLSLTEKGKIEIAFGFEEVGQGIIAVIETIVTEELGCSPDDLSILIGDTKYVPSSGSTTASRGTSMVWHAMQRMKEPFKRLILEKAAAILDIPVMQLQLSNGGVIASEGGGTFISYEVIAKSIGDKEKIVVSTNFDFPTTPDEIDSGHFLYAFSGVLAEVEINVLTGNVRVVALDQAVAAGPVVNEMGYVGQIEGGGVMALGYTLMEEAKMVDSKYVTENFDSYLIPGIYDVPYKMNTEKIEKLAKGDPYGPRGVGEIGNVAVAPAIVKAIHDATGHWVSKLPVSSEEIVTAVSQRGKKRWKKVIH</sequence>
<dbReference type="InterPro" id="IPR046867">
    <property type="entry name" value="AldOxase/xan_DH_MoCoBD2"/>
</dbReference>
<dbReference type="InterPro" id="IPR037165">
    <property type="entry name" value="AldOxase/xan_DH_Mopterin-bd_sf"/>
</dbReference>
<dbReference type="EC" id="1.17.1.4" evidence="3"/>
<gene>
    <name evidence="3" type="primary">pucD</name>
    <name evidence="3" type="ORF">NC661_12425</name>
</gene>
<dbReference type="RefSeq" id="WP_259871719.1">
    <property type="nucleotide sequence ID" value="NZ_JAMQJZ010000009.1"/>
</dbReference>
<dbReference type="EMBL" id="JAMQJZ010000009">
    <property type="protein sequence ID" value="MDC3421176.1"/>
    <property type="molecule type" value="Genomic_DNA"/>
</dbReference>
<dbReference type="Proteomes" id="UP001145072">
    <property type="component" value="Unassembled WGS sequence"/>
</dbReference>
<dbReference type="PANTHER" id="PTHR11908:SF157">
    <property type="entry name" value="XANTHINE DEHYDROGENASE SUBUNIT D-RELATED"/>
    <property type="match status" value="1"/>
</dbReference>
<keyword evidence="3" id="KW-0560">Oxidoreductase</keyword>
<reference evidence="3" key="1">
    <citation type="submission" date="2022-06" db="EMBL/GenBank/DDBJ databases">
        <title>Aquibacillus sp. a new bacterium isolated from soil saline samples.</title>
        <authorList>
            <person name="Galisteo C."/>
            <person name="De La Haba R."/>
            <person name="Sanchez-Porro C."/>
            <person name="Ventosa A."/>
        </authorList>
    </citation>
    <scope>NUCLEOTIDE SEQUENCE</scope>
    <source>
        <strain evidence="3">JCM 12387</strain>
    </source>
</reference>
<dbReference type="SMART" id="SM01008">
    <property type="entry name" value="Ald_Xan_dh_C"/>
    <property type="match status" value="1"/>
</dbReference>
<dbReference type="InterPro" id="IPR000674">
    <property type="entry name" value="Ald_Oxase/Xan_DH_a/b"/>
</dbReference>
<dbReference type="Pfam" id="PF20256">
    <property type="entry name" value="MoCoBD_2"/>
    <property type="match status" value="1"/>
</dbReference>
<dbReference type="SUPFAM" id="SSF54665">
    <property type="entry name" value="CO dehydrogenase molybdoprotein N-domain-like"/>
    <property type="match status" value="1"/>
</dbReference>
<evidence type="ECO:0000256" key="1">
    <source>
        <dbReference type="SAM" id="MobiDB-lite"/>
    </source>
</evidence>
<dbReference type="GO" id="GO:0004854">
    <property type="term" value="F:xanthine dehydrogenase activity"/>
    <property type="evidence" value="ECO:0007669"/>
    <property type="project" value="UniProtKB-EC"/>
</dbReference>
<dbReference type="Gene3D" id="3.30.365.10">
    <property type="entry name" value="Aldehyde oxidase/xanthine dehydrogenase, molybdopterin binding domain"/>
    <property type="match status" value="5"/>
</dbReference>
<name>A0A9X3WN07_9BACI</name>
<protein>
    <submittedName>
        <fullName evidence="3">Xanthine dehydrogenase subunit D</fullName>
        <ecNumber evidence="3">1.17.1.4</ecNumber>
    </submittedName>
</protein>
<organism evidence="3 4">
    <name type="scientific">Aquibacillus koreensis</name>
    <dbReference type="NCBI Taxonomy" id="279446"/>
    <lineage>
        <taxon>Bacteria</taxon>
        <taxon>Bacillati</taxon>
        <taxon>Bacillota</taxon>
        <taxon>Bacilli</taxon>
        <taxon>Bacillales</taxon>
        <taxon>Bacillaceae</taxon>
        <taxon>Aquibacillus</taxon>
    </lineage>
</organism>
<accession>A0A9X3WN07</accession>
<dbReference type="GO" id="GO:0005506">
    <property type="term" value="F:iron ion binding"/>
    <property type="evidence" value="ECO:0007669"/>
    <property type="project" value="InterPro"/>
</dbReference>
<dbReference type="SUPFAM" id="SSF56003">
    <property type="entry name" value="Molybdenum cofactor-binding domain"/>
    <property type="match status" value="1"/>
</dbReference>
<dbReference type="Gene3D" id="3.90.1170.50">
    <property type="entry name" value="Aldehyde oxidase/xanthine dehydrogenase, a/b hammerhead"/>
    <property type="match status" value="1"/>
</dbReference>
<evidence type="ECO:0000313" key="4">
    <source>
        <dbReference type="Proteomes" id="UP001145072"/>
    </source>
</evidence>
<proteinExistence type="predicted"/>
<dbReference type="AlphaFoldDB" id="A0A9X3WN07"/>
<dbReference type="Pfam" id="PF01315">
    <property type="entry name" value="Ald_Xan_dh_C"/>
    <property type="match status" value="1"/>
</dbReference>
<feature type="domain" description="Aldehyde oxidase/xanthine dehydrogenase a/b hammerhead" evidence="2">
    <location>
        <begin position="23"/>
        <end position="129"/>
    </location>
</feature>